<keyword evidence="2" id="KW-1185">Reference proteome</keyword>
<dbReference type="EMBL" id="JADOER010000003">
    <property type="protein sequence ID" value="MBT9311070.1"/>
    <property type="molecule type" value="Genomic_DNA"/>
</dbReference>
<evidence type="ECO:0000313" key="1">
    <source>
        <dbReference type="EMBL" id="MBT9311070.1"/>
    </source>
</evidence>
<proteinExistence type="predicted"/>
<protein>
    <submittedName>
        <fullName evidence="1">Uncharacterized protein</fullName>
    </submittedName>
</protein>
<gene>
    <name evidence="1" type="ORF">IXB28_02535</name>
</gene>
<organism evidence="1 2">
    <name type="scientific">Leptothoe kymatousa TAU-MAC 1615</name>
    <dbReference type="NCBI Taxonomy" id="2364775"/>
    <lineage>
        <taxon>Bacteria</taxon>
        <taxon>Bacillati</taxon>
        <taxon>Cyanobacteriota</taxon>
        <taxon>Cyanophyceae</taxon>
        <taxon>Nodosilineales</taxon>
        <taxon>Cymatolegaceae</taxon>
        <taxon>Leptothoe</taxon>
        <taxon>Leptothoe kymatousa</taxon>
    </lineage>
</organism>
<reference evidence="1 2" key="1">
    <citation type="journal article" date="2021" name="Mar. Drugs">
        <title>Genome Reduction and Secondary Metabolism of the Marine Sponge-Associated Cyanobacterium Leptothoe.</title>
        <authorList>
            <person name="Konstantinou D."/>
            <person name="Popin R.V."/>
            <person name="Fewer D.P."/>
            <person name="Sivonen K."/>
            <person name="Gkelis S."/>
        </authorList>
    </citation>
    <scope>NUCLEOTIDE SEQUENCE [LARGE SCALE GENOMIC DNA]</scope>
    <source>
        <strain evidence="1 2">TAU-MAC 1615</strain>
    </source>
</reference>
<sequence length="58" mass="6562">MITIEVTDAELQRLMDALTIACDAYGARGMEIQSIPFELLRDKLEALQSGADDYDYDY</sequence>
<dbReference type="RefSeq" id="WP_215616976.1">
    <property type="nucleotide sequence ID" value="NZ_JADOER010000003.1"/>
</dbReference>
<name>A0ABS5XZS3_9CYAN</name>
<dbReference type="Proteomes" id="UP001196661">
    <property type="component" value="Unassembled WGS sequence"/>
</dbReference>
<comment type="caution">
    <text evidence="1">The sequence shown here is derived from an EMBL/GenBank/DDBJ whole genome shotgun (WGS) entry which is preliminary data.</text>
</comment>
<accession>A0ABS5XZS3</accession>
<evidence type="ECO:0000313" key="2">
    <source>
        <dbReference type="Proteomes" id="UP001196661"/>
    </source>
</evidence>